<dbReference type="InterPro" id="IPR029021">
    <property type="entry name" value="Prot-tyrosine_phosphatase-like"/>
</dbReference>
<dbReference type="Gene3D" id="3.90.190.10">
    <property type="entry name" value="Protein tyrosine phosphatase superfamily"/>
    <property type="match status" value="1"/>
</dbReference>
<sequence>MEIKAVTAAFSVAAQVTSDDLLTLKAAGFRTVVCNRPDNEAPEQPSAASLAAQAQSLGMSWHWLPITPGLFTKDNISEFEQLLASANEPVLAFCRTGTRSISLWALAQAPHTASAELLQRATAAGYDLSQLAPQLDAAKKQ</sequence>
<organism evidence="2 3">
    <name type="scientific">Oceanisphaera ostreae</name>
    <dbReference type="NCBI Taxonomy" id="914151"/>
    <lineage>
        <taxon>Bacteria</taxon>
        <taxon>Pseudomonadati</taxon>
        <taxon>Pseudomonadota</taxon>
        <taxon>Gammaproteobacteria</taxon>
        <taxon>Aeromonadales</taxon>
        <taxon>Aeromonadaceae</taxon>
        <taxon>Oceanisphaera</taxon>
    </lineage>
</organism>
<comment type="caution">
    <text evidence="2">The sequence shown here is derived from an EMBL/GenBank/DDBJ whole genome shotgun (WGS) entry which is preliminary data.</text>
</comment>
<protein>
    <submittedName>
        <fullName evidence="2">TIGR01244 family sulfur transferase</fullName>
    </submittedName>
</protein>
<feature type="domain" description="Beta-lactamase hydrolase-like protein phosphatase-like" evidence="1">
    <location>
        <begin position="3"/>
        <end position="109"/>
    </location>
</feature>
<keyword evidence="2" id="KW-0808">Transferase</keyword>
<dbReference type="Pfam" id="PF04273">
    <property type="entry name" value="BLH_phosphatase"/>
    <property type="match status" value="1"/>
</dbReference>
<gene>
    <name evidence="2" type="ORF">ACFQ1C_07535</name>
</gene>
<dbReference type="GO" id="GO:0016740">
    <property type="term" value="F:transferase activity"/>
    <property type="evidence" value="ECO:0007669"/>
    <property type="project" value="UniProtKB-KW"/>
</dbReference>
<dbReference type="NCBIfam" id="TIGR01244">
    <property type="entry name" value="TIGR01244 family sulfur transferase"/>
    <property type="match status" value="1"/>
</dbReference>
<dbReference type="InterPro" id="IPR005939">
    <property type="entry name" value="BLH_phosphatase-like"/>
</dbReference>
<dbReference type="RefSeq" id="WP_379557994.1">
    <property type="nucleotide sequence ID" value="NZ_JBHTJS010000029.1"/>
</dbReference>
<name>A0ABW3KGC3_9GAMM</name>
<evidence type="ECO:0000313" key="2">
    <source>
        <dbReference type="EMBL" id="MFD1008004.1"/>
    </source>
</evidence>
<dbReference type="Proteomes" id="UP001597048">
    <property type="component" value="Unassembled WGS sequence"/>
</dbReference>
<accession>A0ABW3KGC3</accession>
<dbReference type="SUPFAM" id="SSF52799">
    <property type="entry name" value="(Phosphotyrosine protein) phosphatases II"/>
    <property type="match status" value="1"/>
</dbReference>
<evidence type="ECO:0000313" key="3">
    <source>
        <dbReference type="Proteomes" id="UP001597048"/>
    </source>
</evidence>
<evidence type="ECO:0000259" key="1">
    <source>
        <dbReference type="Pfam" id="PF04273"/>
    </source>
</evidence>
<keyword evidence="3" id="KW-1185">Reference proteome</keyword>
<reference evidence="3" key="1">
    <citation type="journal article" date="2019" name="Int. J. Syst. Evol. Microbiol.">
        <title>The Global Catalogue of Microorganisms (GCM) 10K type strain sequencing project: providing services to taxonomists for standard genome sequencing and annotation.</title>
        <authorList>
            <consortium name="The Broad Institute Genomics Platform"/>
            <consortium name="The Broad Institute Genome Sequencing Center for Infectious Disease"/>
            <person name="Wu L."/>
            <person name="Ma J."/>
        </authorList>
    </citation>
    <scope>NUCLEOTIDE SEQUENCE [LARGE SCALE GENOMIC DNA]</scope>
    <source>
        <strain evidence="3">CCUG 60525</strain>
    </source>
</reference>
<dbReference type="EMBL" id="JBHTJS010000029">
    <property type="protein sequence ID" value="MFD1008004.1"/>
    <property type="molecule type" value="Genomic_DNA"/>
</dbReference>
<proteinExistence type="predicted"/>